<sequence>MSFAAKALVTTLAKQHTARSWAYGSSFQVKYFSISAGGHDPTDPTTALAADASAVAIPGVVLFGPEAIDSITWESITCPTFVCTLDQGEYTGELSSVGLIAEFVYADASDPDPPLVGDQFLYAIYNRPRVSLTSTDGPTTFNLMPFL</sequence>
<evidence type="ECO:0000313" key="1">
    <source>
        <dbReference type="EMBL" id="KKM84338.1"/>
    </source>
</evidence>
<name>A0A0F9KRE3_9ZZZZ</name>
<organism evidence="1">
    <name type="scientific">marine sediment metagenome</name>
    <dbReference type="NCBI Taxonomy" id="412755"/>
    <lineage>
        <taxon>unclassified sequences</taxon>
        <taxon>metagenomes</taxon>
        <taxon>ecological metagenomes</taxon>
    </lineage>
</organism>
<comment type="caution">
    <text evidence="1">The sequence shown here is derived from an EMBL/GenBank/DDBJ whole genome shotgun (WGS) entry which is preliminary data.</text>
</comment>
<reference evidence="1" key="1">
    <citation type="journal article" date="2015" name="Nature">
        <title>Complex archaea that bridge the gap between prokaryotes and eukaryotes.</title>
        <authorList>
            <person name="Spang A."/>
            <person name="Saw J.H."/>
            <person name="Jorgensen S.L."/>
            <person name="Zaremba-Niedzwiedzka K."/>
            <person name="Martijn J."/>
            <person name="Lind A.E."/>
            <person name="van Eijk R."/>
            <person name="Schleper C."/>
            <person name="Guy L."/>
            <person name="Ettema T.J."/>
        </authorList>
    </citation>
    <scope>NUCLEOTIDE SEQUENCE</scope>
</reference>
<dbReference type="EMBL" id="LAZR01007582">
    <property type="protein sequence ID" value="KKM84338.1"/>
    <property type="molecule type" value="Genomic_DNA"/>
</dbReference>
<proteinExistence type="predicted"/>
<dbReference type="AlphaFoldDB" id="A0A0F9KRE3"/>
<accession>A0A0F9KRE3</accession>
<protein>
    <submittedName>
        <fullName evidence="1">Uncharacterized protein</fullName>
    </submittedName>
</protein>
<gene>
    <name evidence="1" type="ORF">LCGC14_1300190</name>
</gene>